<feature type="compositionally biased region" description="Basic residues" evidence="5">
    <location>
        <begin position="489"/>
        <end position="498"/>
    </location>
</feature>
<dbReference type="EMBL" id="HBEM01030844">
    <property type="protein sequence ID" value="CAD8462058.1"/>
    <property type="molecule type" value="Transcribed_RNA"/>
</dbReference>
<dbReference type="PANTHER" id="PTHR12308">
    <property type="entry name" value="ANOCTAMIN"/>
    <property type="match status" value="1"/>
</dbReference>
<gene>
    <name evidence="8" type="ORF">LAMO00422_LOCUS21018</name>
</gene>
<dbReference type="PANTHER" id="PTHR12308:SF73">
    <property type="entry name" value="ANOCTAMIN"/>
    <property type="match status" value="1"/>
</dbReference>
<evidence type="ECO:0000256" key="2">
    <source>
        <dbReference type="ARBA" id="ARBA00022692"/>
    </source>
</evidence>
<name>A0A7S0DS14_9EUKA</name>
<dbReference type="InterPro" id="IPR007632">
    <property type="entry name" value="Anoctamin"/>
</dbReference>
<protein>
    <recommendedName>
        <fullName evidence="7">Anoctamin transmembrane domain-containing protein</fullName>
    </recommendedName>
</protein>
<reference evidence="8" key="1">
    <citation type="submission" date="2021-01" db="EMBL/GenBank/DDBJ databases">
        <authorList>
            <person name="Corre E."/>
            <person name="Pelletier E."/>
            <person name="Niang G."/>
            <person name="Scheremetjew M."/>
            <person name="Finn R."/>
            <person name="Kale V."/>
            <person name="Holt S."/>
            <person name="Cochrane G."/>
            <person name="Meng A."/>
            <person name="Brown T."/>
            <person name="Cohen L."/>
        </authorList>
    </citation>
    <scope>NUCLEOTIDE SEQUENCE</scope>
    <source>
        <strain evidence="8">CCMP2058</strain>
    </source>
</reference>
<evidence type="ECO:0000256" key="5">
    <source>
        <dbReference type="SAM" id="MobiDB-lite"/>
    </source>
</evidence>
<dbReference type="Pfam" id="PF04547">
    <property type="entry name" value="Anoctamin"/>
    <property type="match status" value="1"/>
</dbReference>
<keyword evidence="2 6" id="KW-0812">Transmembrane</keyword>
<sequence>MRRGKNEKKQELTGSDFEYVLVLGEELSPQNCRGYVENLRKEGDKLGLRFVPTGDDWRVIMVAATVEALGRQAEQISLLKPLIRGLQPTGPFVYEIRQDFVGWGSQGFFLPCERSHLTYMLLLNMKGIDISGVPYVLITRLEHDGVIEAVFPAHDHVETKKLLQKSFFRRGESERDGLGFLGDLASVVFSPVNGIREYYGSEVAFYFAWLDFFTLWLLAPSLVGFSLWYFRGEYTVDDSPYIPFFSLFVIFWSALYIKYWDRQASDFACRWGTLDAARKESIRPQFEGEIRTSPITGKPEIYFSAYHRIPLYTFSFAVTLVALGIAGIVMGLFLNLEGYVHKDSPIYVPWLAKRAEPGGFFFVSDNDGLWQNIVGMVPVVLHSSVILGLNSLYRYIAEWLTEVENHRTEHEHEDSLIIKRFLFEAFDCYMALFYIAFYELNPIHLRKELISLYCVDSLRRVACECALPLVLQKATALVDSLIQKPPLSNKKRRQRPTSRRPPGTIDGTRVRCASVEWTRG</sequence>
<dbReference type="InterPro" id="IPR049452">
    <property type="entry name" value="Anoctamin_TM"/>
</dbReference>
<dbReference type="GO" id="GO:0016020">
    <property type="term" value="C:membrane"/>
    <property type="evidence" value="ECO:0007669"/>
    <property type="project" value="UniProtKB-SubCell"/>
</dbReference>
<feature type="transmembrane region" description="Helical" evidence="6">
    <location>
        <begin position="311"/>
        <end position="334"/>
    </location>
</feature>
<organism evidence="8">
    <name type="scientific">Amorphochlora amoebiformis</name>
    <dbReference type="NCBI Taxonomy" id="1561963"/>
    <lineage>
        <taxon>Eukaryota</taxon>
        <taxon>Sar</taxon>
        <taxon>Rhizaria</taxon>
        <taxon>Cercozoa</taxon>
        <taxon>Chlorarachniophyceae</taxon>
        <taxon>Amorphochlora</taxon>
    </lineage>
</organism>
<accession>A0A7S0DS14</accession>
<comment type="subcellular location">
    <subcellularLocation>
        <location evidence="1">Membrane</location>
        <topology evidence="1">Multi-pass membrane protein</topology>
    </subcellularLocation>
</comment>
<feature type="transmembrane region" description="Helical" evidence="6">
    <location>
        <begin position="241"/>
        <end position="260"/>
    </location>
</feature>
<feature type="transmembrane region" description="Helical" evidence="6">
    <location>
        <begin position="203"/>
        <end position="229"/>
    </location>
</feature>
<keyword evidence="4 6" id="KW-0472">Membrane</keyword>
<feature type="region of interest" description="Disordered" evidence="5">
    <location>
        <begin position="488"/>
        <end position="507"/>
    </location>
</feature>
<dbReference type="AlphaFoldDB" id="A0A7S0DS14"/>
<evidence type="ECO:0000256" key="1">
    <source>
        <dbReference type="ARBA" id="ARBA00004141"/>
    </source>
</evidence>
<feature type="transmembrane region" description="Helical" evidence="6">
    <location>
        <begin position="369"/>
        <end position="389"/>
    </location>
</feature>
<proteinExistence type="predicted"/>
<evidence type="ECO:0000256" key="6">
    <source>
        <dbReference type="SAM" id="Phobius"/>
    </source>
</evidence>
<evidence type="ECO:0000256" key="4">
    <source>
        <dbReference type="ARBA" id="ARBA00023136"/>
    </source>
</evidence>
<evidence type="ECO:0000313" key="8">
    <source>
        <dbReference type="EMBL" id="CAD8462058.1"/>
    </source>
</evidence>
<feature type="domain" description="Anoctamin transmembrane" evidence="7">
    <location>
        <begin position="195"/>
        <end position="479"/>
    </location>
</feature>
<evidence type="ECO:0000256" key="3">
    <source>
        <dbReference type="ARBA" id="ARBA00022989"/>
    </source>
</evidence>
<dbReference type="GO" id="GO:0005254">
    <property type="term" value="F:chloride channel activity"/>
    <property type="evidence" value="ECO:0007669"/>
    <property type="project" value="TreeGrafter"/>
</dbReference>
<keyword evidence="3 6" id="KW-1133">Transmembrane helix</keyword>
<evidence type="ECO:0000259" key="7">
    <source>
        <dbReference type="Pfam" id="PF04547"/>
    </source>
</evidence>